<keyword evidence="1" id="KW-0004">4Fe-4S</keyword>
<organism evidence="6 7">
    <name type="scientific">Thermodesulforhabdus norvegica</name>
    <dbReference type="NCBI Taxonomy" id="39841"/>
    <lineage>
        <taxon>Bacteria</taxon>
        <taxon>Pseudomonadati</taxon>
        <taxon>Thermodesulfobacteriota</taxon>
        <taxon>Syntrophobacteria</taxon>
        <taxon>Syntrophobacterales</taxon>
        <taxon>Thermodesulforhabdaceae</taxon>
        <taxon>Thermodesulforhabdus</taxon>
    </lineage>
</organism>
<dbReference type="EMBL" id="FOUU01000007">
    <property type="protein sequence ID" value="SFM94711.1"/>
    <property type="molecule type" value="Genomic_DNA"/>
</dbReference>
<dbReference type="PANTHER" id="PTHR43687:SF1">
    <property type="entry name" value="FERREDOXIN III"/>
    <property type="match status" value="1"/>
</dbReference>
<feature type="domain" description="4Fe-4S ferredoxin-type" evidence="5">
    <location>
        <begin position="270"/>
        <end position="298"/>
    </location>
</feature>
<evidence type="ECO:0000259" key="5">
    <source>
        <dbReference type="PROSITE" id="PS51379"/>
    </source>
</evidence>
<feature type="domain" description="4Fe-4S ferredoxin-type" evidence="5">
    <location>
        <begin position="299"/>
        <end position="328"/>
    </location>
</feature>
<keyword evidence="3" id="KW-0408">Iron</keyword>
<keyword evidence="4" id="KW-0411">Iron-sulfur</keyword>
<dbReference type="Proteomes" id="UP000199611">
    <property type="component" value="Unassembled WGS sequence"/>
</dbReference>
<dbReference type="InterPro" id="IPR017896">
    <property type="entry name" value="4Fe4S_Fe-S-bd"/>
</dbReference>
<gene>
    <name evidence="6" type="ORF">SAMN05660836_02075</name>
</gene>
<sequence length="359" mass="40477">MEENRVYEQLAEHLNRLPAGFPRTPTGVEIRILKRLFTPEEARYACTLTLKPEPPEEIAKRLNLEPGKVAGILEEMAKKGLIFRIRKGSETRYMAAQFIIGIWEYHVNQLTPELIADLREYAPYFFQQAMNLRTPQLRVIPIPGSVTAVQSIMPYEEARRLVEENQPIVVAPCICRKEHGLTGEACDRPLESCLVFGLGAQYYMENGLGRQITVQEALKILEEAERDGRVLQPSNAQKITNICTCCGCCCQILKNLKKLDKPALYVVSRHIAELDEESCVLCGTCVDRCQMDAITLGDDHAVINRDRCIGCGLCVTTCPEEAITLKEKPKELQKDVPASLRETYARMFQERMSAMVGKA</sequence>
<protein>
    <submittedName>
        <fullName evidence="6">4Fe-4S dicluster domain-containing protein</fullName>
    </submittedName>
</protein>
<dbReference type="GO" id="GO:0046872">
    <property type="term" value="F:metal ion binding"/>
    <property type="evidence" value="ECO:0007669"/>
    <property type="project" value="UniProtKB-KW"/>
</dbReference>
<dbReference type="OrthoDB" id="5488678at2"/>
<name>A0A1I4V0M5_9BACT</name>
<keyword evidence="2" id="KW-0479">Metal-binding</keyword>
<evidence type="ECO:0000256" key="4">
    <source>
        <dbReference type="ARBA" id="ARBA00023014"/>
    </source>
</evidence>
<evidence type="ECO:0000256" key="1">
    <source>
        <dbReference type="ARBA" id="ARBA00022485"/>
    </source>
</evidence>
<dbReference type="SUPFAM" id="SSF46785">
    <property type="entry name" value="Winged helix' DNA-binding domain"/>
    <property type="match status" value="1"/>
</dbReference>
<dbReference type="InterPro" id="IPR017900">
    <property type="entry name" value="4Fe4S_Fe_S_CS"/>
</dbReference>
<evidence type="ECO:0000256" key="3">
    <source>
        <dbReference type="ARBA" id="ARBA00023004"/>
    </source>
</evidence>
<dbReference type="Pfam" id="PF14697">
    <property type="entry name" value="Fer4_21"/>
    <property type="match status" value="1"/>
</dbReference>
<keyword evidence="7" id="KW-1185">Reference proteome</keyword>
<dbReference type="PANTHER" id="PTHR43687">
    <property type="entry name" value="ADENYLYLSULFATE REDUCTASE, BETA SUBUNIT"/>
    <property type="match status" value="1"/>
</dbReference>
<dbReference type="Gene3D" id="3.30.70.20">
    <property type="match status" value="1"/>
</dbReference>
<dbReference type="AlphaFoldDB" id="A0A1I4V0M5"/>
<dbReference type="SUPFAM" id="SSF54862">
    <property type="entry name" value="4Fe-4S ferredoxins"/>
    <property type="match status" value="1"/>
</dbReference>
<evidence type="ECO:0000313" key="6">
    <source>
        <dbReference type="EMBL" id="SFM94711.1"/>
    </source>
</evidence>
<reference evidence="6 7" key="1">
    <citation type="submission" date="2016-10" db="EMBL/GenBank/DDBJ databases">
        <authorList>
            <person name="de Groot N.N."/>
        </authorList>
    </citation>
    <scope>NUCLEOTIDE SEQUENCE [LARGE SCALE GENOMIC DNA]</scope>
    <source>
        <strain evidence="6 7">DSM 9990</strain>
    </source>
</reference>
<proteinExistence type="predicted"/>
<dbReference type="InterPro" id="IPR036388">
    <property type="entry name" value="WH-like_DNA-bd_sf"/>
</dbReference>
<dbReference type="GO" id="GO:0051539">
    <property type="term" value="F:4 iron, 4 sulfur cluster binding"/>
    <property type="evidence" value="ECO:0007669"/>
    <property type="project" value="UniProtKB-KW"/>
</dbReference>
<accession>A0A1I4V0M5</accession>
<dbReference type="STRING" id="39841.SAMN05660836_02075"/>
<evidence type="ECO:0000256" key="2">
    <source>
        <dbReference type="ARBA" id="ARBA00022723"/>
    </source>
</evidence>
<dbReference type="InterPro" id="IPR036390">
    <property type="entry name" value="WH_DNA-bd_sf"/>
</dbReference>
<dbReference type="InterPro" id="IPR050572">
    <property type="entry name" value="Fe-S_Ferredoxin"/>
</dbReference>
<dbReference type="PROSITE" id="PS00198">
    <property type="entry name" value="4FE4S_FER_1"/>
    <property type="match status" value="1"/>
</dbReference>
<dbReference type="PROSITE" id="PS51379">
    <property type="entry name" value="4FE4S_FER_2"/>
    <property type="match status" value="2"/>
</dbReference>
<dbReference type="Gene3D" id="1.10.10.10">
    <property type="entry name" value="Winged helix-like DNA-binding domain superfamily/Winged helix DNA-binding domain"/>
    <property type="match status" value="1"/>
</dbReference>
<dbReference type="RefSeq" id="WP_093395580.1">
    <property type="nucleotide sequence ID" value="NZ_FOUU01000007.1"/>
</dbReference>
<evidence type="ECO:0000313" key="7">
    <source>
        <dbReference type="Proteomes" id="UP000199611"/>
    </source>
</evidence>